<dbReference type="AlphaFoldDB" id="A0A4Y8QYQ1"/>
<dbReference type="EMBL" id="SOZH01000012">
    <property type="protein sequence ID" value="TFF04381.1"/>
    <property type="molecule type" value="Genomic_DNA"/>
</dbReference>
<protein>
    <recommendedName>
        <fullName evidence="4">Conjugal transfer protein</fullName>
    </recommendedName>
</protein>
<feature type="compositionally biased region" description="Basic residues" evidence="1">
    <location>
        <begin position="1"/>
        <end position="11"/>
    </location>
</feature>
<dbReference type="InterPro" id="IPR024735">
    <property type="entry name" value="TcpC"/>
</dbReference>
<name>A0A4Y8QYQ1_9MICO</name>
<dbReference type="Proteomes" id="UP000298003">
    <property type="component" value="Unassembled WGS sequence"/>
</dbReference>
<dbReference type="Pfam" id="PF12642">
    <property type="entry name" value="TpcC"/>
    <property type="match status" value="1"/>
</dbReference>
<evidence type="ECO:0000256" key="1">
    <source>
        <dbReference type="SAM" id="MobiDB-lite"/>
    </source>
</evidence>
<organism evidence="2 3">
    <name type="scientific">Cellulosimicrobium funkei</name>
    <dbReference type="NCBI Taxonomy" id="264251"/>
    <lineage>
        <taxon>Bacteria</taxon>
        <taxon>Bacillati</taxon>
        <taxon>Actinomycetota</taxon>
        <taxon>Actinomycetes</taxon>
        <taxon>Micrococcales</taxon>
        <taxon>Promicromonosporaceae</taxon>
        <taxon>Cellulosimicrobium</taxon>
    </lineage>
</organism>
<sequence>MSPLTTKRRRERVPAERHRPAHANTPPPTEPNYGTPEPVRTNAWTGGTALTAKAATAGLWCLVAMGPLGLGISLAGGSSSAPPPVPASTTDVAWSEASVAGERARVLVETWLTASREDSDRLAELYAGDTGRLPEVGETVRDVAVASVTEGERGVWSITVGVDVQVPAAEGTEDEPTWSRRYFAVPIQVAVTESGAAAQALTLPAPVAGPAVGEGTALEYPVSVPTTGALSEAVTQFLAAMLAGEGDISRFTSPGVVVSAVVPAPYTAVDLRRLDATTAVEDEATPAEGQVVHVHARVELARVDGQASTAEYGVELTARAGRWEVSDLTPFPNLRLADGETVTPAAEAADEGEING</sequence>
<feature type="region of interest" description="Disordered" evidence="1">
    <location>
        <begin position="1"/>
        <end position="35"/>
    </location>
</feature>
<comment type="caution">
    <text evidence="2">The sequence shown here is derived from an EMBL/GenBank/DDBJ whole genome shotgun (WGS) entry which is preliminary data.</text>
</comment>
<gene>
    <name evidence="2" type="ORF">E1O70_18215</name>
</gene>
<reference evidence="2 3" key="1">
    <citation type="submission" date="2019-03" db="EMBL/GenBank/DDBJ databases">
        <title>Cellulosimicrobium funkei JCM14302 Assembly.</title>
        <authorList>
            <person name="Dou T."/>
        </authorList>
    </citation>
    <scope>NUCLEOTIDE SEQUENCE [LARGE SCALE GENOMIC DNA]</scope>
    <source>
        <strain evidence="2 3">JCM 14302</strain>
    </source>
</reference>
<evidence type="ECO:0000313" key="3">
    <source>
        <dbReference type="Proteomes" id="UP000298003"/>
    </source>
</evidence>
<proteinExistence type="predicted"/>
<accession>A0A4Y8QYQ1</accession>
<keyword evidence="3" id="KW-1185">Reference proteome</keyword>
<evidence type="ECO:0008006" key="4">
    <source>
        <dbReference type="Google" id="ProtNLM"/>
    </source>
</evidence>
<evidence type="ECO:0000313" key="2">
    <source>
        <dbReference type="EMBL" id="TFF04381.1"/>
    </source>
</evidence>